<dbReference type="AlphaFoldDB" id="A0A0G2IUT1"/>
<evidence type="ECO:0000313" key="2">
    <source>
        <dbReference type="EMBL" id="OQK01653.1"/>
    </source>
</evidence>
<dbReference type="RefSeq" id="WP_005496870.1">
    <property type="nucleotide sequence ID" value="NZ_CP023248.2"/>
</dbReference>
<proteinExistence type="predicted"/>
<evidence type="ECO:0000313" key="1">
    <source>
        <dbReference type="EMBL" id="AKE80858.1"/>
    </source>
</evidence>
<name>A0A0G2IUT1_VIBPH</name>
<protein>
    <submittedName>
        <fullName evidence="2">Capsular biosynthesis protein</fullName>
    </submittedName>
    <submittedName>
        <fullName evidence="1">Capsular polysaccharide biosynthesis protein</fullName>
    </submittedName>
</protein>
<dbReference type="InterPro" id="IPR029044">
    <property type="entry name" value="Nucleotide-diphossugar_trans"/>
</dbReference>
<reference evidence="1" key="2">
    <citation type="journal article" date="2015" name="J. Clin. Microbiol.">
        <title>Use of Whole-Genome Phylogeny and Comparisons for Development of a Multiplex PCR Assay To Identify Sequence Type 36 Vibrio parahaemolyticus.</title>
        <authorList>
            <person name="Whistler C.A."/>
            <person name="Hall J.A."/>
            <person name="Xu F."/>
            <person name="Ilyas S."/>
            <person name="Siwakoti P."/>
            <person name="Cooper V.S."/>
            <person name="Jones S.H."/>
        </authorList>
    </citation>
    <scope>NUCLEOTIDE SEQUENCE</scope>
    <source>
        <strain evidence="1">MAVP-26</strain>
    </source>
</reference>
<dbReference type="SUPFAM" id="SSF56112">
    <property type="entry name" value="Protein kinase-like (PK-like)"/>
    <property type="match status" value="1"/>
</dbReference>
<dbReference type="Proteomes" id="UP000191946">
    <property type="component" value="Unassembled WGS sequence"/>
</dbReference>
<reference evidence="1" key="1">
    <citation type="journal article" date="2015" name="Front. Microbiol.">
        <title>Genetic characterization of clinical and environmental Vibrio parahaemolyticus from the Northeast USA reveals emerging resident and non-indigenous pathogen lineages.</title>
        <authorList>
            <person name="Xu F."/>
            <person name="Ilyas S."/>
            <person name="Hall J.A."/>
            <person name="Jones S.H."/>
            <person name="Cooper V.S."/>
            <person name="Whistler C.A."/>
        </authorList>
    </citation>
    <scope>NUCLEOTIDE SEQUENCE</scope>
    <source>
        <strain evidence="1">MAVP-26</strain>
    </source>
</reference>
<dbReference type="SUPFAM" id="SSF53448">
    <property type="entry name" value="Nucleotide-diphospho-sugar transferases"/>
    <property type="match status" value="1"/>
</dbReference>
<evidence type="ECO:0000313" key="3">
    <source>
        <dbReference type="Proteomes" id="UP000191946"/>
    </source>
</evidence>
<dbReference type="InterPro" id="IPR011009">
    <property type="entry name" value="Kinase-like_dom_sf"/>
</dbReference>
<accession>A0A0G2IUT1</accession>
<keyword evidence="3" id="KW-1185">Reference proteome</keyword>
<dbReference type="EMBL" id="KR150772">
    <property type="protein sequence ID" value="AKE80858.1"/>
    <property type="molecule type" value="Genomic_DNA"/>
</dbReference>
<organism evidence="1">
    <name type="scientific">Vibrio parahaemolyticus</name>
    <dbReference type="NCBI Taxonomy" id="670"/>
    <lineage>
        <taxon>Bacteria</taxon>
        <taxon>Pseudomonadati</taxon>
        <taxon>Pseudomonadota</taxon>
        <taxon>Gammaproteobacteria</taxon>
        <taxon>Vibrionales</taxon>
        <taxon>Vibrionaceae</taxon>
        <taxon>Vibrio</taxon>
    </lineage>
</organism>
<dbReference type="EMBL" id="LHQV01000010">
    <property type="protein sequence ID" value="OQK01653.1"/>
    <property type="molecule type" value="Genomic_DNA"/>
</dbReference>
<sequence>MFLIMSASFVDQELQSEFGKIPPSFLPLGNKRLFQHQLKLAPKNSIVYLSLPESFFISNTDEKWLINQGVRILKIPENLSLGASLVASLNLSEHNLDSPFSVLFGDTLFNELPVGENIICVSESSNSYNWAVVTDNEMHWLTDSENKIDSNVRNIVNGYFRFSSPRNIIRSITRSNWEFLDGLNEYHKIIGLTAVYSKQWLDFGHVNTYYNSKAHFTTQRAFNELRITSDYVEKSSFKSNKIAAEANWFSTLPYSLRNYIPQYLGSEKNNEKIRYKLEYLYLTALNELYVFSSLPVNTWEQILRQCIAFIKDCQQEKAPNDCNSNRLVELFGDKTQVRLNDYCNSQNISMSTQWIFNGEEKVSLEGILTETERYLPKSDEKKWPLCVLHGDFCFSNVLYDFRSNRVKTIDPRGMTLTGEQTIYGDIRYDIAKLSHSIIGMYDWIIAGYYEVDIKGNNINFTIDESHIQKTIQQKFIEMVKVEFDLEASELIAMQIQLFLSMLPLHHDDINRQKALFANAFKLYFLMKRL</sequence>
<gene>
    <name evidence="1" type="primary">cps</name>
    <name evidence="2" type="ORF">AKG60_07015</name>
</gene>
<reference evidence="2 3" key="3">
    <citation type="submission" date="2015-08" db="EMBL/GenBank/DDBJ databases">
        <title>Draft Genome Sequences of Vibrio parahaemolyticus Strains.</title>
        <authorList>
            <person name="Gonzalez-Escalona N."/>
            <person name="DePaola A."/>
        </authorList>
    </citation>
    <scope>NUCLEOTIDE SEQUENCE [LARGE SCALE GENOMIC DNA]</scope>
    <source>
        <strain evidence="2 3">CFSAN001621</strain>
    </source>
</reference>
<dbReference type="PATRIC" id="fig|670.324.peg.914"/>